<gene>
    <name evidence="5" type="ORF">ACFO8M_25265</name>
</gene>
<evidence type="ECO:0000256" key="2">
    <source>
        <dbReference type="ARBA" id="ARBA00023015"/>
    </source>
</evidence>
<sequence>MRRLGELEAAIMDVLWSASGPLTVREVLGALDRDPEPAYTTVMTVLDNLHRKGNVTRERAGRAWAYRPAQTREEFDAEAMAAVLESSTDRGATLLRFIGKISPEELARLRELMDTAEEPR</sequence>
<dbReference type="Gene3D" id="6.10.140.850">
    <property type="match status" value="1"/>
</dbReference>
<proteinExistence type="inferred from homology"/>
<evidence type="ECO:0000256" key="4">
    <source>
        <dbReference type="ARBA" id="ARBA00023163"/>
    </source>
</evidence>
<dbReference type="SUPFAM" id="SSF46785">
    <property type="entry name" value="Winged helix' DNA-binding domain"/>
    <property type="match status" value="1"/>
</dbReference>
<comment type="caution">
    <text evidence="5">The sequence shown here is derived from an EMBL/GenBank/DDBJ whole genome shotgun (WGS) entry which is preliminary data.</text>
</comment>
<dbReference type="Proteomes" id="UP001595712">
    <property type="component" value="Unassembled WGS sequence"/>
</dbReference>
<keyword evidence="2" id="KW-0805">Transcription regulation</keyword>
<keyword evidence="3" id="KW-0238">DNA-binding</keyword>
<dbReference type="PIRSF" id="PIRSF019455">
    <property type="entry name" value="CopR_AtkY"/>
    <property type="match status" value="1"/>
</dbReference>
<dbReference type="InterPro" id="IPR036388">
    <property type="entry name" value="WH-like_DNA-bd_sf"/>
</dbReference>
<evidence type="ECO:0000313" key="6">
    <source>
        <dbReference type="Proteomes" id="UP001595712"/>
    </source>
</evidence>
<dbReference type="Gene3D" id="1.10.10.10">
    <property type="entry name" value="Winged helix-like DNA-binding domain superfamily/Winged helix DNA-binding domain"/>
    <property type="match status" value="1"/>
</dbReference>
<keyword evidence="6" id="KW-1185">Reference proteome</keyword>
<protein>
    <submittedName>
        <fullName evidence="5">BlaI/MecI/CopY family transcriptional regulator</fullName>
    </submittedName>
</protein>
<accession>A0ABV7Q4Q6</accession>
<reference evidence="6" key="1">
    <citation type="journal article" date="2019" name="Int. J. Syst. Evol. Microbiol.">
        <title>The Global Catalogue of Microorganisms (GCM) 10K type strain sequencing project: providing services to taxonomists for standard genome sequencing and annotation.</title>
        <authorList>
            <consortium name="The Broad Institute Genomics Platform"/>
            <consortium name="The Broad Institute Genome Sequencing Center for Infectious Disease"/>
            <person name="Wu L."/>
            <person name="Ma J."/>
        </authorList>
    </citation>
    <scope>NUCLEOTIDE SEQUENCE [LARGE SCALE GENOMIC DNA]</scope>
    <source>
        <strain evidence="6">CGMCC 4.7396</strain>
    </source>
</reference>
<dbReference type="InterPro" id="IPR036390">
    <property type="entry name" value="WH_DNA-bd_sf"/>
</dbReference>
<dbReference type="RefSeq" id="WP_387980645.1">
    <property type="nucleotide sequence ID" value="NZ_JBHRWO010000021.1"/>
</dbReference>
<comment type="similarity">
    <text evidence="1">Belongs to the BlaI transcriptional regulatory family.</text>
</comment>
<organism evidence="5 6">
    <name type="scientific">Glycomyces rhizosphaerae</name>
    <dbReference type="NCBI Taxonomy" id="2054422"/>
    <lineage>
        <taxon>Bacteria</taxon>
        <taxon>Bacillati</taxon>
        <taxon>Actinomycetota</taxon>
        <taxon>Actinomycetes</taxon>
        <taxon>Glycomycetales</taxon>
        <taxon>Glycomycetaceae</taxon>
        <taxon>Glycomyces</taxon>
    </lineage>
</organism>
<evidence type="ECO:0000256" key="1">
    <source>
        <dbReference type="ARBA" id="ARBA00011046"/>
    </source>
</evidence>
<evidence type="ECO:0000256" key="3">
    <source>
        <dbReference type="ARBA" id="ARBA00023125"/>
    </source>
</evidence>
<name>A0ABV7Q4Q6_9ACTN</name>
<keyword evidence="4" id="KW-0804">Transcription</keyword>
<evidence type="ECO:0000313" key="5">
    <source>
        <dbReference type="EMBL" id="MFC3495804.1"/>
    </source>
</evidence>
<dbReference type="EMBL" id="JBHRWO010000021">
    <property type="protein sequence ID" value="MFC3495804.1"/>
    <property type="molecule type" value="Genomic_DNA"/>
</dbReference>
<dbReference type="Pfam" id="PF03965">
    <property type="entry name" value="Penicillinase_R"/>
    <property type="match status" value="1"/>
</dbReference>
<dbReference type="InterPro" id="IPR005650">
    <property type="entry name" value="BlaI_family"/>
</dbReference>